<gene>
    <name evidence="1" type="ORF">HELGO_WM37288</name>
</gene>
<dbReference type="AlphaFoldDB" id="A0A6S6STA2"/>
<dbReference type="Pfam" id="PF05107">
    <property type="entry name" value="Cas_Cas7"/>
    <property type="match status" value="1"/>
</dbReference>
<dbReference type="EMBL" id="CACVAZ010000058">
    <property type="protein sequence ID" value="CAA6809344.1"/>
    <property type="molecule type" value="Genomic_DNA"/>
</dbReference>
<organism evidence="1">
    <name type="scientific">uncultured Sulfurovum sp</name>
    <dbReference type="NCBI Taxonomy" id="269237"/>
    <lineage>
        <taxon>Bacteria</taxon>
        <taxon>Pseudomonadati</taxon>
        <taxon>Campylobacterota</taxon>
        <taxon>Epsilonproteobacteria</taxon>
        <taxon>Campylobacterales</taxon>
        <taxon>Sulfurovaceae</taxon>
        <taxon>Sulfurovum</taxon>
        <taxon>environmental samples</taxon>
    </lineage>
</organism>
<dbReference type="NCBIfam" id="TIGR02590">
    <property type="entry name" value="cas_Csh2"/>
    <property type="match status" value="1"/>
</dbReference>
<sequence>MSEKTILKKEILFLWDGENWNPNGDMLNSNAPRIDEETGVAEATDVRIKRTIRDELIKKEGAEVVFIKPYKRDENVLDCKTAIRENEINIKQSKADLEKEILERFLDIRAFGGVLPISDKDEMKNDKEITTAGVQFTGSVQFRMSKSLHKVSMNHIKGTGAFASNYHATDSKKQKQQATFREEDFLSYALFATYGMMDNYNAKKTGFNEEDAVKVMDALWFGTKNLITRSKMGQTPRFMLVITYKDDTFAGDLNNSIDFDGKKDDEAIRNINDYKINFSRLKAKLERYSDAIDKVEYFVDYDFEENHKEQFDTSWIKIER</sequence>
<reference evidence="1" key="1">
    <citation type="submission" date="2020-01" db="EMBL/GenBank/DDBJ databases">
        <authorList>
            <person name="Meier V. D."/>
            <person name="Meier V D."/>
        </authorList>
    </citation>
    <scope>NUCLEOTIDE SEQUENCE</scope>
    <source>
        <strain evidence="1">HLG_WM_MAG_02</strain>
    </source>
</reference>
<dbReference type="InterPro" id="IPR006482">
    <property type="entry name" value="Cas7_Csh2/Csh2"/>
</dbReference>
<dbReference type="InterPro" id="IPR013419">
    <property type="entry name" value="CRISPR-assoc_prot_Cas7/Csh2"/>
</dbReference>
<name>A0A6S6STA2_9BACT</name>
<accession>A0A6S6STA2</accession>
<evidence type="ECO:0000313" key="1">
    <source>
        <dbReference type="EMBL" id="CAA6809344.1"/>
    </source>
</evidence>
<dbReference type="NCBIfam" id="TIGR01595">
    <property type="entry name" value="cas_CT1132"/>
    <property type="match status" value="1"/>
</dbReference>
<dbReference type="GO" id="GO:0043571">
    <property type="term" value="P:maintenance of CRISPR repeat elements"/>
    <property type="evidence" value="ECO:0007669"/>
    <property type="project" value="InterPro"/>
</dbReference>
<protein>
    <submittedName>
        <fullName evidence="1">CRISPR-associated protein Csh2</fullName>
    </submittedName>
</protein>
<proteinExistence type="predicted"/>